<keyword evidence="1" id="KW-0032">Aminotransferase</keyword>
<gene>
    <name evidence="1" type="ORF">MML48_3g00015444</name>
</gene>
<evidence type="ECO:0000313" key="1">
    <source>
        <dbReference type="EMBL" id="KAI4465615.1"/>
    </source>
</evidence>
<sequence length="435" mass="48376">MLETSPTIENLGIYTNEKKAKEWKVQSSKTAKNCKNYIRGIVDNLNLEPNPEKNVIALSLGDPTIYGNLNPSKETIEATIRTLEEGSCNGYAPCVGYEKARQAVATYLSHDGAEFDSKDIILCSGCSSSLDLCISAIADGSKNHNILMPKPGFPIYRTLAESIGVGVKTYNLLPEKKWQVDLLHLESQIDDNTAIIILNNPSNPCGSVYDENHLRAILSIARRYQIPVIADEVYEQIVFPDKKFVSTAALESGVPILICGGLAKRFLIPGWRIGWIAVHDPINAFDDIRNALCSLSQKIIGSNTLIQGAIPDILLKTPQSFHDDMINTLCENAKVAYEAIDKVPGLVPYMPDGAMYMMVKVDLEKFPHFETGLQFIMRLMEEESVFCLPGDVIYSIVLFQCFELPGFMRIVITLPGDIMKEACDRIVNFCNKYYT</sequence>
<dbReference type="Proteomes" id="UP001056778">
    <property type="component" value="Chromosome 3"/>
</dbReference>
<organism evidence="1 2">
    <name type="scientific">Holotrichia oblita</name>
    <name type="common">Chafer beetle</name>
    <dbReference type="NCBI Taxonomy" id="644536"/>
    <lineage>
        <taxon>Eukaryota</taxon>
        <taxon>Metazoa</taxon>
        <taxon>Ecdysozoa</taxon>
        <taxon>Arthropoda</taxon>
        <taxon>Hexapoda</taxon>
        <taxon>Insecta</taxon>
        <taxon>Pterygota</taxon>
        <taxon>Neoptera</taxon>
        <taxon>Endopterygota</taxon>
        <taxon>Coleoptera</taxon>
        <taxon>Polyphaga</taxon>
        <taxon>Scarabaeiformia</taxon>
        <taxon>Scarabaeidae</taxon>
        <taxon>Melolonthinae</taxon>
        <taxon>Holotrichia</taxon>
    </lineage>
</organism>
<dbReference type="EMBL" id="CM043017">
    <property type="protein sequence ID" value="KAI4465615.1"/>
    <property type="molecule type" value="Genomic_DNA"/>
</dbReference>
<name>A0ACB9TFN8_HOLOL</name>
<proteinExistence type="predicted"/>
<keyword evidence="1" id="KW-0808">Transferase</keyword>
<keyword evidence="2" id="KW-1185">Reference proteome</keyword>
<protein>
    <submittedName>
        <fullName evidence="1">Tyrosine aminotransferase</fullName>
    </submittedName>
</protein>
<evidence type="ECO:0000313" key="2">
    <source>
        <dbReference type="Proteomes" id="UP001056778"/>
    </source>
</evidence>
<comment type="caution">
    <text evidence="1">The sequence shown here is derived from an EMBL/GenBank/DDBJ whole genome shotgun (WGS) entry which is preliminary data.</text>
</comment>
<reference evidence="1" key="1">
    <citation type="submission" date="2022-04" db="EMBL/GenBank/DDBJ databases">
        <title>Chromosome-scale genome assembly of Holotrichia oblita Faldermann.</title>
        <authorList>
            <person name="Rongchong L."/>
        </authorList>
    </citation>
    <scope>NUCLEOTIDE SEQUENCE</scope>
    <source>
        <strain evidence="1">81SQS9</strain>
    </source>
</reference>
<accession>A0ACB9TFN8</accession>